<dbReference type="SUPFAM" id="SSF52402">
    <property type="entry name" value="Adenine nucleotide alpha hydrolases-like"/>
    <property type="match status" value="1"/>
</dbReference>
<keyword evidence="3" id="KW-1185">Reference proteome</keyword>
<evidence type="ECO:0000313" key="1">
    <source>
        <dbReference type="EMBL" id="AUH00286.1"/>
    </source>
</evidence>
<gene>
    <name evidence="1" type="ORF">CWC46_11000</name>
    <name evidence="2" type="ORF">Ser39006_011005</name>
</gene>
<reference evidence="2" key="2">
    <citation type="submission" date="2013-09" db="EMBL/GenBank/DDBJ databases">
        <authorList>
            <person name="Wang G."/>
            <person name="Yang Y."/>
            <person name="Su Y."/>
        </authorList>
    </citation>
    <scope>NUCLEOTIDE SEQUENCE</scope>
    <source>
        <strain evidence="2">ATCC 39006</strain>
    </source>
</reference>
<dbReference type="InterPro" id="IPR014729">
    <property type="entry name" value="Rossmann-like_a/b/a_fold"/>
</dbReference>
<evidence type="ECO:0000313" key="3">
    <source>
        <dbReference type="Proteomes" id="UP000017700"/>
    </source>
</evidence>
<evidence type="ECO:0000313" key="4">
    <source>
        <dbReference type="Proteomes" id="UP000233778"/>
    </source>
</evidence>
<dbReference type="OrthoDB" id="6594151at2"/>
<reference evidence="1 4" key="3">
    <citation type="submission" date="2017-11" db="EMBL/GenBank/DDBJ databases">
        <title>Complete genome sequence of Serratia sp. ATCC 39006 LacA.</title>
        <authorList>
            <person name="Hampton H.G."/>
            <person name="Jackson S.A."/>
            <person name="Jauregui R."/>
            <person name="Poulter G.T.M."/>
            <person name="Salmond G.P.C."/>
            <person name="Fineran P.C."/>
        </authorList>
    </citation>
    <scope>NUCLEOTIDE SEQUENCE [LARGE SCALE GENOMIC DNA]</scope>
    <source>
        <strain evidence="1 4">ATCC 39006</strain>
    </source>
</reference>
<accession>A0A2I5TJ76</accession>
<dbReference type="Proteomes" id="UP000017700">
    <property type="component" value="Chromosome"/>
</dbReference>
<organism evidence="2 3">
    <name type="scientific">Serratia sp. (strain ATCC 39006)</name>
    <name type="common">Prodigiosinella confusarubida</name>
    <dbReference type="NCBI Taxonomy" id="104623"/>
    <lineage>
        <taxon>Bacteria</taxon>
        <taxon>Pseudomonadati</taxon>
        <taxon>Pseudomonadota</taxon>
        <taxon>Gammaproteobacteria</taxon>
        <taxon>Enterobacterales</taxon>
        <taxon>Pectobacteriaceae</taxon>
        <taxon>Prodigiosinella</taxon>
    </lineage>
</organism>
<dbReference type="KEGG" id="sera:Ser39006_011005"/>
<proteinExistence type="predicted"/>
<dbReference type="Gene3D" id="3.40.50.620">
    <property type="entry name" value="HUPs"/>
    <property type="match status" value="1"/>
</dbReference>
<dbReference type="EMBL" id="CP025085">
    <property type="protein sequence ID" value="AUH00286.1"/>
    <property type="molecule type" value="Genomic_DNA"/>
</dbReference>
<dbReference type="RefSeq" id="WP_021016533.1">
    <property type="nucleotide sequence ID" value="NZ_CP025084.1"/>
</dbReference>
<dbReference type="Proteomes" id="UP000233778">
    <property type="component" value="Chromosome"/>
</dbReference>
<name>A0A2I5TJ76_SERS3</name>
<evidence type="ECO:0000313" key="2">
    <source>
        <dbReference type="EMBL" id="AUH04606.1"/>
    </source>
</evidence>
<sequence length="141" mass="15904">MNIYKHALVLIHDEKDGAILLRHAAKISDNGNMKITLGHISFNYLAMNYISDSRTEGVQSREVIEAKSMFSKVVTAVPENVDTVVLVTLRRFDDVEKLIHEKNIDLVIAGHTNRFLGIISSRSLEFINHLDVDVLIKHINA</sequence>
<protein>
    <submittedName>
        <fullName evidence="2">Universal stress protein</fullName>
    </submittedName>
</protein>
<reference evidence="2" key="4">
    <citation type="submission" date="2017-11" db="EMBL/GenBank/DDBJ databases">
        <title>Complete genome sequence of Serratia sp. ATCC 39006.</title>
        <authorList>
            <person name="Hampton H.G."/>
            <person name="Jackson S.A."/>
            <person name="Jauregui R."/>
            <person name="Poulter G.T.M."/>
            <person name="Salmond G.P.C."/>
            <person name="Fineran P.C."/>
        </authorList>
    </citation>
    <scope>NUCLEOTIDE SEQUENCE</scope>
    <source>
        <strain evidence="2">ATCC 39006</strain>
    </source>
</reference>
<dbReference type="EMBL" id="CP025084">
    <property type="protein sequence ID" value="AUH04606.1"/>
    <property type="molecule type" value="Genomic_DNA"/>
</dbReference>
<dbReference type="KEGG" id="serq:CWC46_11000"/>
<dbReference type="STRING" id="104623.Ser39006_03271"/>
<dbReference type="AlphaFoldDB" id="A0A2I5TJ76"/>
<reference evidence="2 3" key="1">
    <citation type="journal article" date="2013" name="Genome Announc.">
        <title>Draft genome sequence of Serratia sp. strain ATCC 39006, a model bacterium for analysis of the biosynthesis and regulation of prodigiosin, a carbapenem, and gas vesicles.</title>
        <authorList>
            <person name="Fineran P.C."/>
            <person name="Iglesias Cans M.C."/>
            <person name="Ramsay J.P."/>
            <person name="Wilf N.M."/>
            <person name="Cossyleon D."/>
            <person name="McNeil M.B."/>
            <person name="Williamson N.R."/>
            <person name="Monson R.E."/>
            <person name="Becher S.A."/>
            <person name="Stanton J.A."/>
            <person name="Brugger K."/>
            <person name="Brown S.D."/>
            <person name="Salmond G.P."/>
        </authorList>
    </citation>
    <scope>NUCLEOTIDE SEQUENCE [LARGE SCALE GENOMIC DNA]</scope>
    <source>
        <strain evidence="2">ATCC 39006</strain>
        <strain evidence="3">ATCC 39006 / SC 11482</strain>
    </source>
</reference>